<dbReference type="GO" id="GO:0005829">
    <property type="term" value="C:cytosol"/>
    <property type="evidence" value="ECO:0007669"/>
    <property type="project" value="TreeGrafter"/>
</dbReference>
<feature type="binding site" evidence="7">
    <location>
        <position position="151"/>
    </location>
    <ligand>
        <name>ATP</name>
        <dbReference type="ChEBI" id="CHEBI:30616"/>
    </ligand>
</feature>
<feature type="binding site" evidence="7">
    <location>
        <position position="134"/>
    </location>
    <ligand>
        <name>substrate</name>
    </ligand>
</feature>
<feature type="binding site" evidence="7">
    <location>
        <position position="58"/>
    </location>
    <ligand>
        <name>substrate</name>
    </ligand>
</feature>
<feature type="binding site" evidence="7">
    <location>
        <position position="34"/>
    </location>
    <ligand>
        <name>substrate</name>
    </ligand>
</feature>
<dbReference type="Gene3D" id="3.40.50.300">
    <property type="entry name" value="P-loop containing nucleotide triphosphate hydrolases"/>
    <property type="match status" value="1"/>
</dbReference>
<evidence type="ECO:0000256" key="5">
    <source>
        <dbReference type="ARBA" id="ARBA00022840"/>
    </source>
</evidence>
<dbReference type="GO" id="GO:0000287">
    <property type="term" value="F:magnesium ion binding"/>
    <property type="evidence" value="ECO:0007669"/>
    <property type="project" value="UniProtKB-UniRule"/>
</dbReference>
<evidence type="ECO:0000256" key="7">
    <source>
        <dbReference type="HAMAP-Rule" id="MF_00109"/>
    </source>
</evidence>
<keyword evidence="9" id="KW-1185">Reference proteome</keyword>
<dbReference type="AlphaFoldDB" id="A0A7W3P6M3"/>
<evidence type="ECO:0000256" key="1">
    <source>
        <dbReference type="ARBA" id="ARBA00022605"/>
    </source>
</evidence>
<feature type="binding site" evidence="7">
    <location>
        <position position="16"/>
    </location>
    <ligand>
        <name>Mg(2+)</name>
        <dbReference type="ChEBI" id="CHEBI:18420"/>
    </ligand>
</feature>
<dbReference type="PANTHER" id="PTHR21087">
    <property type="entry name" value="SHIKIMATE KINASE"/>
    <property type="match status" value="1"/>
</dbReference>
<dbReference type="GO" id="GO:0009073">
    <property type="term" value="P:aromatic amino acid family biosynthetic process"/>
    <property type="evidence" value="ECO:0007669"/>
    <property type="project" value="UniProtKB-KW"/>
</dbReference>
<dbReference type="Proteomes" id="UP000523079">
    <property type="component" value="Unassembled WGS sequence"/>
</dbReference>
<dbReference type="Pfam" id="PF01202">
    <property type="entry name" value="SKI"/>
    <property type="match status" value="1"/>
</dbReference>
<dbReference type="UniPathway" id="UPA00053">
    <property type="reaction ID" value="UER00088"/>
</dbReference>
<comment type="catalytic activity">
    <reaction evidence="7">
        <text>shikimate + ATP = 3-phosphoshikimate + ADP + H(+)</text>
        <dbReference type="Rhea" id="RHEA:13121"/>
        <dbReference type="ChEBI" id="CHEBI:15378"/>
        <dbReference type="ChEBI" id="CHEBI:30616"/>
        <dbReference type="ChEBI" id="CHEBI:36208"/>
        <dbReference type="ChEBI" id="CHEBI:145989"/>
        <dbReference type="ChEBI" id="CHEBI:456216"/>
        <dbReference type="EC" id="2.7.1.71"/>
    </reaction>
</comment>
<keyword evidence="7" id="KW-0963">Cytoplasm</keyword>
<dbReference type="EC" id="2.7.1.71" evidence="7"/>
<keyword evidence="5 7" id="KW-0067">ATP-binding</keyword>
<dbReference type="InterPro" id="IPR027417">
    <property type="entry name" value="P-loop_NTPase"/>
</dbReference>
<comment type="function">
    <text evidence="7">Catalyzes the specific phosphorylation of the 3-hydroxyl group of shikimic acid using ATP as a cosubstrate.</text>
</comment>
<dbReference type="EMBL" id="JACGWT010000004">
    <property type="protein sequence ID" value="MBA8795102.1"/>
    <property type="molecule type" value="Genomic_DNA"/>
</dbReference>
<dbReference type="RefSeq" id="WP_182560700.1">
    <property type="nucleotide sequence ID" value="NZ_JACGWT010000004.1"/>
</dbReference>
<dbReference type="GO" id="GO:0005524">
    <property type="term" value="F:ATP binding"/>
    <property type="evidence" value="ECO:0007669"/>
    <property type="project" value="UniProtKB-UniRule"/>
</dbReference>
<evidence type="ECO:0000256" key="4">
    <source>
        <dbReference type="ARBA" id="ARBA00022777"/>
    </source>
</evidence>
<gene>
    <name evidence="7" type="primary">aroK</name>
    <name evidence="8" type="ORF">FHX74_002730</name>
</gene>
<comment type="cofactor">
    <cofactor evidence="7">
        <name>Mg(2+)</name>
        <dbReference type="ChEBI" id="CHEBI:18420"/>
    </cofactor>
    <text evidence="7">Binds 1 Mg(2+) ion per subunit.</text>
</comment>
<dbReference type="HAMAP" id="MF_00109">
    <property type="entry name" value="Shikimate_kinase"/>
    <property type="match status" value="1"/>
</dbReference>
<keyword evidence="3 7" id="KW-0547">Nucleotide-binding</keyword>
<protein>
    <recommendedName>
        <fullName evidence="7">Shikimate kinase</fullName>
        <shortName evidence="7">SK</shortName>
        <ecNumber evidence="7">2.7.1.71</ecNumber>
    </recommendedName>
</protein>
<dbReference type="PANTHER" id="PTHR21087:SF16">
    <property type="entry name" value="SHIKIMATE KINASE 1, CHLOROPLASTIC"/>
    <property type="match status" value="1"/>
</dbReference>
<feature type="binding site" evidence="7">
    <location>
        <begin position="12"/>
        <end position="17"/>
    </location>
    <ligand>
        <name>ATP</name>
        <dbReference type="ChEBI" id="CHEBI:30616"/>
    </ligand>
</feature>
<dbReference type="CDD" id="cd00464">
    <property type="entry name" value="SK"/>
    <property type="match status" value="1"/>
</dbReference>
<accession>A0A7W3P6M3</accession>
<keyword evidence="7" id="KW-0460">Magnesium</keyword>
<comment type="pathway">
    <text evidence="7">Metabolic intermediate biosynthesis; chorismate biosynthesis; chorismate from D-erythrose 4-phosphate and phosphoenolpyruvate: step 5/7.</text>
</comment>
<keyword evidence="6 7" id="KW-0057">Aromatic amino acid biosynthesis</keyword>
<dbReference type="GO" id="GO:0004765">
    <property type="term" value="F:shikimate kinase activity"/>
    <property type="evidence" value="ECO:0007669"/>
    <property type="project" value="UniProtKB-UniRule"/>
</dbReference>
<dbReference type="GO" id="GO:0009423">
    <property type="term" value="P:chorismate biosynthetic process"/>
    <property type="evidence" value="ECO:0007669"/>
    <property type="project" value="UniProtKB-UniRule"/>
</dbReference>
<dbReference type="InterPro" id="IPR031322">
    <property type="entry name" value="Shikimate/glucono_kinase"/>
</dbReference>
<proteinExistence type="inferred from homology"/>
<dbReference type="GO" id="GO:0008652">
    <property type="term" value="P:amino acid biosynthetic process"/>
    <property type="evidence" value="ECO:0007669"/>
    <property type="project" value="UniProtKB-KW"/>
</dbReference>
<comment type="subunit">
    <text evidence="7">Monomer.</text>
</comment>
<evidence type="ECO:0000313" key="9">
    <source>
        <dbReference type="Proteomes" id="UP000523079"/>
    </source>
</evidence>
<evidence type="ECO:0000313" key="8">
    <source>
        <dbReference type="EMBL" id="MBA8795102.1"/>
    </source>
</evidence>
<dbReference type="PRINTS" id="PR01100">
    <property type="entry name" value="SHIKIMTKNASE"/>
</dbReference>
<feature type="binding site" evidence="7">
    <location>
        <position position="79"/>
    </location>
    <ligand>
        <name>substrate</name>
    </ligand>
</feature>
<comment type="subcellular location">
    <subcellularLocation>
        <location evidence="7">Cytoplasm</location>
    </subcellularLocation>
</comment>
<evidence type="ECO:0000256" key="2">
    <source>
        <dbReference type="ARBA" id="ARBA00022679"/>
    </source>
</evidence>
<feature type="binding site" evidence="7">
    <location>
        <position position="116"/>
    </location>
    <ligand>
        <name>ATP</name>
        <dbReference type="ChEBI" id="CHEBI:30616"/>
    </ligand>
</feature>
<comment type="caution">
    <text evidence="8">The sequence shown here is derived from an EMBL/GenBank/DDBJ whole genome shotgun (WGS) entry which is preliminary data.</text>
</comment>
<organism evidence="8 9">
    <name type="scientific">Microlunatus kandeliicorticis</name>
    <dbReference type="NCBI Taxonomy" id="1759536"/>
    <lineage>
        <taxon>Bacteria</taxon>
        <taxon>Bacillati</taxon>
        <taxon>Actinomycetota</taxon>
        <taxon>Actinomycetes</taxon>
        <taxon>Propionibacteriales</taxon>
        <taxon>Propionibacteriaceae</taxon>
        <taxon>Microlunatus</taxon>
    </lineage>
</organism>
<keyword evidence="2 7" id="KW-0808">Transferase</keyword>
<name>A0A7W3P6M3_9ACTN</name>
<keyword evidence="1 7" id="KW-0028">Amino-acid biosynthesis</keyword>
<evidence type="ECO:0000256" key="6">
    <source>
        <dbReference type="ARBA" id="ARBA00023141"/>
    </source>
</evidence>
<evidence type="ECO:0000256" key="3">
    <source>
        <dbReference type="ARBA" id="ARBA00022741"/>
    </source>
</evidence>
<comment type="similarity">
    <text evidence="7">Belongs to the shikimate kinase family.</text>
</comment>
<keyword evidence="4 7" id="KW-0418">Kinase</keyword>
<reference evidence="8 9" key="1">
    <citation type="submission" date="2020-07" db="EMBL/GenBank/DDBJ databases">
        <title>Sequencing the genomes of 1000 actinobacteria strains.</title>
        <authorList>
            <person name="Klenk H.-P."/>
        </authorList>
    </citation>
    <scope>NUCLEOTIDE SEQUENCE [LARGE SCALE GENOMIC DNA]</scope>
    <source>
        <strain evidence="8 9">DSM 100723</strain>
    </source>
</reference>
<keyword evidence="7" id="KW-0479">Metal-binding</keyword>
<dbReference type="SUPFAM" id="SSF52540">
    <property type="entry name" value="P-loop containing nucleoside triphosphate hydrolases"/>
    <property type="match status" value="1"/>
</dbReference>
<sequence>MSASVVLVGAPGSGKSTVGALLAERLDEPFVDVDAVIAERAGKSIADLFTTDGEAVFRALERAVTVELLEQPGVLSLGGGAVTSEEIRTALRGHRVVWLQVSAASATQRIGLNEARPLLLGNVRGQLIRLLAERAALYAAVATLTVDTDGQQPEAVVATIVDALSAAPAPVEPT</sequence>
<dbReference type="InterPro" id="IPR000623">
    <property type="entry name" value="Shikimate_kinase/TSH1"/>
</dbReference>